<dbReference type="Proteomes" id="UP000002522">
    <property type="component" value="Chromosome"/>
</dbReference>
<dbReference type="RefSeq" id="WP_011077137.1">
    <property type="nucleotide sequence ID" value="NC_004432.1"/>
</dbReference>
<sequence>MKTDLLEKFKKKNKRLTRNLLWFSVASLSAVTVSCATVGVIFSLEQKNGNSSNIPNDNSNNQGTNRPDSSLLPKGYAYATNTTSEEVNQYSIDHNKKNFFNYPVYSDFKGNRTVSLKADGSPSRNYTESPEITGGNFSLKNVLKTDKHAQLAKQVYSVGFHNGTETIGTAWILDYKLTSDNSYPLTWYFGTNAHVIDDLKVKDDKLYPEKFGTWDPSATGDNKFRTTNTAAISLWQLANPEKDKTYKNNSSNPDWKETRINLSNPKPDSNYPSTYPTYEGFYNDNPPVKTVFQGYDFLSVSPSDSSINSYSNKEEYADFAVFELTFPDVETAKTTTNSYADWDESLKFKYHKEDLVKNPSLKTEHVYEIGYPLARSTETNAYRDISSNVNSVDAFAGGYGLSKSVHYNTFSNFSGAFDGLIAMPWFGYSYEYVDNTQPLISAKKSTAYSTYGLIYAVTNGQMEGGSSGGLLVDDNGYALGIHFGSDKNAAVGSSQAFYSSGYDYKGYYGNHNLPQYDLIRGGYPLQKNSYFDGLVKLYGKDSNFKTRLFPNGLTSRN</sequence>
<evidence type="ECO:0000313" key="5">
    <source>
        <dbReference type="EMBL" id="BAC44101.1"/>
    </source>
</evidence>
<feature type="compositionally biased region" description="Polar residues" evidence="2">
    <location>
        <begin position="260"/>
        <end position="269"/>
    </location>
</feature>
<dbReference type="AlphaFoldDB" id="Q8EW95"/>
<gene>
    <name evidence="5" type="ordered locus">MYPE3090</name>
</gene>
<dbReference type="KEGG" id="mpe:MYPE3090"/>
<dbReference type="Pfam" id="PF01732">
    <property type="entry name" value="Mycop_pep_DUF31"/>
    <property type="match status" value="1"/>
</dbReference>
<dbReference type="InterPro" id="IPR009003">
    <property type="entry name" value="Peptidase_S1_PA"/>
</dbReference>
<evidence type="ECO:0000313" key="6">
    <source>
        <dbReference type="Proteomes" id="UP000002522"/>
    </source>
</evidence>
<dbReference type="InParanoid" id="Q8EW95"/>
<dbReference type="InterPro" id="IPR022381">
    <property type="entry name" value="Uncharacterised_MG067"/>
</dbReference>
<proteinExistence type="predicted"/>
<dbReference type="HOGENOM" id="CLU_529781_0_0_14"/>
<name>Q8EW95_MALP2</name>
<evidence type="ECO:0000256" key="2">
    <source>
        <dbReference type="SAM" id="MobiDB-lite"/>
    </source>
</evidence>
<feature type="transmembrane region" description="Helical" evidence="3">
    <location>
        <begin position="20"/>
        <end position="44"/>
    </location>
</feature>
<dbReference type="eggNOG" id="ENOG5033SXH">
    <property type="taxonomic scope" value="Bacteria"/>
</dbReference>
<reference evidence="5 6" key="1">
    <citation type="journal article" date="2002" name="Nucleic Acids Res.">
        <title>The complete genomic sequence of Mycoplasma penetrans, an intracellular bacterial pathogen in humans.</title>
        <authorList>
            <person name="Sasaki Y."/>
            <person name="Ishikawa J."/>
            <person name="Yamashita A."/>
            <person name="Oshima K."/>
            <person name="Kenri T."/>
            <person name="Furuya K."/>
            <person name="Yoshino C."/>
            <person name="Horino A."/>
            <person name="Shiba T."/>
            <person name="Sasaki T."/>
            <person name="Hattori M."/>
        </authorList>
    </citation>
    <scope>NUCLEOTIDE SEQUENCE [LARGE SCALE GENOMIC DNA]</scope>
    <source>
        <strain evidence="5 6">HF-2</strain>
    </source>
</reference>
<feature type="compositionally biased region" description="Low complexity" evidence="2">
    <location>
        <begin position="48"/>
        <end position="61"/>
    </location>
</feature>
<keyword evidence="1" id="KW-1003">Cell membrane</keyword>
<dbReference type="STRING" id="272633.gene:10731412"/>
<dbReference type="NCBIfam" id="NF045841">
    <property type="entry name" value="Ig_SerProt_MIP"/>
    <property type="match status" value="1"/>
</dbReference>
<organism evidence="5 6">
    <name type="scientific">Malacoplasma penetrans (strain HF-2)</name>
    <name type="common">Mycoplasma penetrans</name>
    <dbReference type="NCBI Taxonomy" id="272633"/>
    <lineage>
        <taxon>Bacteria</taxon>
        <taxon>Bacillati</taxon>
        <taxon>Mycoplasmatota</taxon>
        <taxon>Mycoplasmoidales</taxon>
        <taxon>Mycoplasmoidaceae</taxon>
        <taxon>Malacoplasma</taxon>
    </lineage>
</organism>
<evidence type="ECO:0000256" key="3">
    <source>
        <dbReference type="SAM" id="Phobius"/>
    </source>
</evidence>
<feature type="region of interest" description="Disordered" evidence="2">
    <location>
        <begin position="243"/>
        <end position="269"/>
    </location>
</feature>
<dbReference type="SUPFAM" id="SSF50494">
    <property type="entry name" value="Trypsin-like serine proteases"/>
    <property type="match status" value="1"/>
</dbReference>
<keyword evidence="3" id="KW-0812">Transmembrane</keyword>
<keyword evidence="3" id="KW-0472">Membrane</keyword>
<evidence type="ECO:0000256" key="1">
    <source>
        <dbReference type="ARBA" id="ARBA00022475"/>
    </source>
</evidence>
<dbReference type="PROSITE" id="PS51257">
    <property type="entry name" value="PROKAR_LIPOPROTEIN"/>
    <property type="match status" value="1"/>
</dbReference>
<dbReference type="EMBL" id="BA000026">
    <property type="protein sequence ID" value="BAC44101.1"/>
    <property type="molecule type" value="Genomic_DNA"/>
</dbReference>
<protein>
    <recommendedName>
        <fullName evidence="4">DUF31 domain-containing protein</fullName>
    </recommendedName>
</protein>
<keyword evidence="6" id="KW-1185">Reference proteome</keyword>
<accession>Q8EW95</accession>
<evidence type="ECO:0000259" key="4">
    <source>
        <dbReference type="Pfam" id="PF01732"/>
    </source>
</evidence>
<feature type="region of interest" description="Disordered" evidence="2">
    <location>
        <begin position="47"/>
        <end position="71"/>
    </location>
</feature>
<dbReference type="InterPro" id="IPR022382">
    <property type="entry name" value="Mycoplasma_peptidase_DUF31"/>
</dbReference>
<keyword evidence="3" id="KW-1133">Transmembrane helix</keyword>
<feature type="domain" description="DUF31" evidence="4">
    <location>
        <begin position="146"/>
        <end position="484"/>
    </location>
</feature>
<dbReference type="PRINTS" id="PR00840">
    <property type="entry name" value="Y06768FAMILY"/>
</dbReference>